<dbReference type="EMBL" id="CP053452">
    <property type="protein sequence ID" value="QJX00792.1"/>
    <property type="molecule type" value="Genomic_DNA"/>
</dbReference>
<reference evidence="2" key="1">
    <citation type="submission" date="2020-05" db="EMBL/GenBank/DDBJ databases">
        <title>Frigoriglobus tundricola gen. nov., sp. nov., a psychrotolerant cellulolytic planctomycete of the family Gemmataceae with two divergent copies of 16S rRNA gene.</title>
        <authorList>
            <person name="Kulichevskaya I.S."/>
            <person name="Ivanova A.A."/>
            <person name="Naumoff D.G."/>
            <person name="Beletsky A.V."/>
            <person name="Rijpstra W.I.C."/>
            <person name="Sinninghe Damste J.S."/>
            <person name="Mardanov A.V."/>
            <person name="Ravin N.V."/>
            <person name="Dedysh S.N."/>
        </authorList>
    </citation>
    <scope>NUCLEOTIDE SEQUENCE [LARGE SCALE GENOMIC DNA]</scope>
    <source>
        <strain evidence="2">PL17</strain>
    </source>
</reference>
<accession>A0A6M5Z5F7</accession>
<evidence type="ECO:0000313" key="1">
    <source>
        <dbReference type="EMBL" id="QJX00792.1"/>
    </source>
</evidence>
<protein>
    <recommendedName>
        <fullName evidence="3">PIN domain-containing protein</fullName>
    </recommendedName>
</protein>
<dbReference type="SUPFAM" id="SSF88723">
    <property type="entry name" value="PIN domain-like"/>
    <property type="match status" value="1"/>
</dbReference>
<keyword evidence="2" id="KW-1185">Reference proteome</keyword>
<evidence type="ECO:0008006" key="3">
    <source>
        <dbReference type="Google" id="ProtNLM"/>
    </source>
</evidence>
<dbReference type="AlphaFoldDB" id="A0A6M5Z5F7"/>
<sequence length="50" mass="5617">MDKKIAAITVVNNALLLTANRRDYELIPDLRFENWMDAPPATGDNTSANR</sequence>
<dbReference type="InterPro" id="IPR029060">
    <property type="entry name" value="PIN-like_dom_sf"/>
</dbReference>
<name>A0A6M5Z5F7_9BACT</name>
<dbReference type="Gene3D" id="3.40.50.1010">
    <property type="entry name" value="5'-nuclease"/>
    <property type="match status" value="1"/>
</dbReference>
<dbReference type="KEGG" id="ftj:FTUN_8430"/>
<gene>
    <name evidence="1" type="ORF">FTUN_8430</name>
</gene>
<evidence type="ECO:0000313" key="2">
    <source>
        <dbReference type="Proteomes" id="UP000503447"/>
    </source>
</evidence>
<dbReference type="RefSeq" id="WP_171475467.1">
    <property type="nucleotide sequence ID" value="NZ_CP053452.2"/>
</dbReference>
<proteinExistence type="predicted"/>
<organism evidence="1 2">
    <name type="scientific">Frigoriglobus tundricola</name>
    <dbReference type="NCBI Taxonomy" id="2774151"/>
    <lineage>
        <taxon>Bacteria</taxon>
        <taxon>Pseudomonadati</taxon>
        <taxon>Planctomycetota</taxon>
        <taxon>Planctomycetia</taxon>
        <taxon>Gemmatales</taxon>
        <taxon>Gemmataceae</taxon>
        <taxon>Frigoriglobus</taxon>
    </lineage>
</organism>
<dbReference type="Proteomes" id="UP000503447">
    <property type="component" value="Chromosome"/>
</dbReference>